<keyword evidence="4 7" id="KW-0233">DNA recombination</keyword>
<evidence type="ECO:0000256" key="3">
    <source>
        <dbReference type="ARBA" id="ARBA00022763"/>
    </source>
</evidence>
<dbReference type="InterPro" id="IPR027786">
    <property type="entry name" value="Nse4/EID"/>
</dbReference>
<feature type="region of interest" description="Disordered" evidence="8">
    <location>
        <begin position="322"/>
        <end position="388"/>
    </location>
</feature>
<sequence>MRTVKREIFNRNNRITQSSEQNACEARDAADNSGAEDAFVKRRVLRSKYLIFKNRICDERDDISKVDSQKFRTFIEEVDSLHQLVQKPREQVADAEALFDITNTLVTSVKAYNNDGLTPSDFVSCLLRDFGKEGGPSSNRNEQSGSIRWEDIGQVVSVVFSSAPGCRTMIGPMNTELKERKTVVHRKRAKPTKNSRPEELENDSGEKTDTDKNMATMFNVLRKNRKAKLENLILNRKSFAQTVENLFALSFLIKDGRAEISVDGTGRHLVSPKNAPSADAIQSGESAYSHFIFRYDFKDWKAMLDSVAAGEELMPHRLEANEARSNVEPDSEFDGSQAAQPSTPIRKLCRNRGLVIQEQTVVEDSPESDTNTTTERTAAIRRGKRKLR</sequence>
<dbReference type="EMBL" id="PNBA02000003">
    <property type="protein sequence ID" value="KAG6429017.1"/>
    <property type="molecule type" value="Genomic_DNA"/>
</dbReference>
<comment type="function">
    <text evidence="7">Component of the SMC5-SMC6 complex, that promotes sister chromatid alignment after DNA damage and facilitates double-stranded DNA breaks (DSBs) repair via homologous recombination between sister chromatids.</text>
</comment>
<evidence type="ECO:0000259" key="9">
    <source>
        <dbReference type="Pfam" id="PF08743"/>
    </source>
</evidence>
<evidence type="ECO:0000313" key="10">
    <source>
        <dbReference type="EMBL" id="KAG6429017.1"/>
    </source>
</evidence>
<dbReference type="OrthoDB" id="361242at2759"/>
<reference evidence="10" key="1">
    <citation type="submission" date="2018-01" db="EMBL/GenBank/DDBJ databases">
        <authorList>
            <person name="Mao J.F."/>
        </authorList>
    </citation>
    <scope>NUCLEOTIDE SEQUENCE</scope>
    <source>
        <strain evidence="10">Huo1</strain>
        <tissue evidence="10">Leaf</tissue>
    </source>
</reference>
<accession>A0A8X9A430</accession>
<feature type="compositionally biased region" description="Polar residues" evidence="8">
    <location>
        <begin position="357"/>
        <end position="376"/>
    </location>
</feature>
<keyword evidence="6 7" id="KW-0539">Nucleus</keyword>
<organism evidence="10">
    <name type="scientific">Salvia splendens</name>
    <name type="common">Scarlet sage</name>
    <dbReference type="NCBI Taxonomy" id="180675"/>
    <lineage>
        <taxon>Eukaryota</taxon>
        <taxon>Viridiplantae</taxon>
        <taxon>Streptophyta</taxon>
        <taxon>Embryophyta</taxon>
        <taxon>Tracheophyta</taxon>
        <taxon>Spermatophyta</taxon>
        <taxon>Magnoliopsida</taxon>
        <taxon>eudicotyledons</taxon>
        <taxon>Gunneridae</taxon>
        <taxon>Pentapetalae</taxon>
        <taxon>asterids</taxon>
        <taxon>lamiids</taxon>
        <taxon>Lamiales</taxon>
        <taxon>Lamiaceae</taxon>
        <taxon>Nepetoideae</taxon>
        <taxon>Mentheae</taxon>
        <taxon>Salviinae</taxon>
        <taxon>Salvia</taxon>
        <taxon>Salvia subgen. Calosphace</taxon>
        <taxon>core Calosphace</taxon>
    </lineage>
</organism>
<dbReference type="Pfam" id="PF08743">
    <property type="entry name" value="Nse4_C"/>
    <property type="match status" value="1"/>
</dbReference>
<dbReference type="PANTHER" id="PTHR16140:SF0">
    <property type="entry name" value="NON-STRUCTURAL MAINTENANCE OF CHROMOSOMES ELEMENT 4"/>
    <property type="match status" value="1"/>
</dbReference>
<gene>
    <name evidence="10" type="ORF">SASPL_107056</name>
</gene>
<keyword evidence="5 7" id="KW-0234">DNA repair</keyword>
<proteinExistence type="inferred from homology"/>
<evidence type="ECO:0000256" key="4">
    <source>
        <dbReference type="ARBA" id="ARBA00023172"/>
    </source>
</evidence>
<comment type="subunit">
    <text evidence="7">Component of the SMC5-SMC6 complex.</text>
</comment>
<dbReference type="GO" id="GO:0006281">
    <property type="term" value="P:DNA repair"/>
    <property type="evidence" value="ECO:0007669"/>
    <property type="project" value="UniProtKB-UniRule"/>
</dbReference>
<dbReference type="GO" id="GO:0005634">
    <property type="term" value="C:nucleus"/>
    <property type="evidence" value="ECO:0007669"/>
    <property type="project" value="UniProtKB-SubCell"/>
</dbReference>
<dbReference type="AlphaFoldDB" id="A0A8X9A430"/>
<feature type="compositionally biased region" description="Basic residues" evidence="8">
    <location>
        <begin position="379"/>
        <end position="388"/>
    </location>
</feature>
<evidence type="ECO:0000313" key="11">
    <source>
        <dbReference type="Proteomes" id="UP000298416"/>
    </source>
</evidence>
<dbReference type="Proteomes" id="UP000298416">
    <property type="component" value="Unassembled WGS sequence"/>
</dbReference>
<dbReference type="GO" id="GO:0030915">
    <property type="term" value="C:Smc5-Smc6 complex"/>
    <property type="evidence" value="ECO:0007669"/>
    <property type="project" value="UniProtKB-UniRule"/>
</dbReference>
<comment type="similarity">
    <text evidence="2 7">Belongs to the NSE4 family.</text>
</comment>
<evidence type="ECO:0000256" key="5">
    <source>
        <dbReference type="ARBA" id="ARBA00023204"/>
    </source>
</evidence>
<keyword evidence="11" id="KW-1185">Reference proteome</keyword>
<feature type="compositionally biased region" description="Basic residues" evidence="8">
    <location>
        <begin position="183"/>
        <end position="193"/>
    </location>
</feature>
<evidence type="ECO:0000256" key="8">
    <source>
        <dbReference type="SAM" id="MobiDB-lite"/>
    </source>
</evidence>
<feature type="region of interest" description="Disordered" evidence="8">
    <location>
        <begin position="182"/>
        <end position="210"/>
    </location>
</feature>
<evidence type="ECO:0000256" key="7">
    <source>
        <dbReference type="RuleBase" id="RU365071"/>
    </source>
</evidence>
<dbReference type="InterPro" id="IPR014854">
    <property type="entry name" value="Nse4_C"/>
</dbReference>
<comment type="caution">
    <text evidence="10">The sequence shown here is derived from an EMBL/GenBank/DDBJ whole genome shotgun (WGS) entry which is preliminary data.</text>
</comment>
<feature type="compositionally biased region" description="Basic and acidic residues" evidence="8">
    <location>
        <begin position="195"/>
        <end position="210"/>
    </location>
</feature>
<evidence type="ECO:0000256" key="2">
    <source>
        <dbReference type="ARBA" id="ARBA00008997"/>
    </source>
</evidence>
<reference evidence="10" key="2">
    <citation type="submission" date="2020-08" db="EMBL/GenBank/DDBJ databases">
        <title>Plant Genome Project.</title>
        <authorList>
            <person name="Zhang R.-G."/>
        </authorList>
    </citation>
    <scope>NUCLEOTIDE SEQUENCE</scope>
    <source>
        <strain evidence="10">Huo1</strain>
        <tissue evidence="10">Leaf</tissue>
    </source>
</reference>
<protein>
    <recommendedName>
        <fullName evidence="7">Non-structural maintenance of chromosomes element 4</fullName>
    </recommendedName>
</protein>
<dbReference type="PANTHER" id="PTHR16140">
    <property type="entry name" value="NON-STRUCTURAL MAINTENANCE OF CHROMOSOMES ELEMENT 4"/>
    <property type="match status" value="1"/>
</dbReference>
<comment type="subcellular location">
    <subcellularLocation>
        <location evidence="1 7">Nucleus</location>
    </subcellularLocation>
</comment>
<feature type="domain" description="Non-structural maintenance of chromosome element 4 C-terminal" evidence="9">
    <location>
        <begin position="228"/>
        <end position="314"/>
    </location>
</feature>
<dbReference type="GO" id="GO:0006310">
    <property type="term" value="P:DNA recombination"/>
    <property type="evidence" value="ECO:0007669"/>
    <property type="project" value="UniProtKB-UniRule"/>
</dbReference>
<evidence type="ECO:0000256" key="1">
    <source>
        <dbReference type="ARBA" id="ARBA00004123"/>
    </source>
</evidence>
<name>A0A8X9A430_SALSN</name>
<keyword evidence="3 7" id="KW-0227">DNA damage</keyword>
<evidence type="ECO:0000256" key="6">
    <source>
        <dbReference type="ARBA" id="ARBA00023242"/>
    </source>
</evidence>